<evidence type="ECO:0000313" key="5">
    <source>
        <dbReference type="Proteomes" id="UP001216390"/>
    </source>
</evidence>
<dbReference type="SUPFAM" id="SSF51735">
    <property type="entry name" value="NAD(P)-binding Rossmann-fold domains"/>
    <property type="match status" value="1"/>
</dbReference>
<feature type="domain" description="NAD-dependent epimerase/dehydratase" evidence="2">
    <location>
        <begin position="3"/>
        <end position="215"/>
    </location>
</feature>
<dbReference type="PANTHER" id="PTHR11092">
    <property type="entry name" value="SUGAR NUCLEOTIDE EPIMERASE RELATED"/>
    <property type="match status" value="1"/>
</dbReference>
<dbReference type="Pfam" id="PF01370">
    <property type="entry name" value="Epimerase"/>
    <property type="match status" value="1"/>
</dbReference>
<evidence type="ECO:0000259" key="3">
    <source>
        <dbReference type="Pfam" id="PF08338"/>
    </source>
</evidence>
<dbReference type="Pfam" id="PF08338">
    <property type="entry name" value="DUF1731"/>
    <property type="match status" value="1"/>
</dbReference>
<dbReference type="KEGG" id="ima:PO878_07340"/>
<keyword evidence="5" id="KW-1185">Reference proteome</keyword>
<evidence type="ECO:0000259" key="2">
    <source>
        <dbReference type="Pfam" id="PF01370"/>
    </source>
</evidence>
<dbReference type="InterPro" id="IPR001509">
    <property type="entry name" value="Epimerase_deHydtase"/>
</dbReference>
<dbReference type="EMBL" id="CP116942">
    <property type="protein sequence ID" value="WCO68540.1"/>
    <property type="molecule type" value="Genomic_DNA"/>
</dbReference>
<feature type="domain" description="DUF1731" evidence="3">
    <location>
        <begin position="256"/>
        <end position="295"/>
    </location>
</feature>
<dbReference type="RefSeq" id="WP_272738056.1">
    <property type="nucleotide sequence ID" value="NZ_CP116942.1"/>
</dbReference>
<dbReference type="InterPro" id="IPR036291">
    <property type="entry name" value="NAD(P)-bd_dom_sf"/>
</dbReference>
<accession>A0AAE9Y7Q8</accession>
<protein>
    <submittedName>
        <fullName evidence="4">TIGR01777 family oxidoreductase</fullName>
    </submittedName>
</protein>
<dbReference type="Proteomes" id="UP001216390">
    <property type="component" value="Chromosome"/>
</dbReference>
<dbReference type="Gene3D" id="3.40.50.720">
    <property type="entry name" value="NAD(P)-binding Rossmann-like Domain"/>
    <property type="match status" value="1"/>
</dbReference>
<proteinExistence type="inferred from homology"/>
<comment type="similarity">
    <text evidence="1">Belongs to the NAD(P)-dependent epimerase/dehydratase family. SDR39U1 subfamily.</text>
</comment>
<dbReference type="InterPro" id="IPR013549">
    <property type="entry name" value="DUF1731"/>
</dbReference>
<reference evidence="4" key="1">
    <citation type="submission" date="2023-01" db="EMBL/GenBank/DDBJ databases">
        <title>The diversity of Class Acidimicrobiia in South China Sea sediment environments and the proposal of Iamia marina sp. nov., a novel species of the genus Iamia.</title>
        <authorList>
            <person name="He Y."/>
            <person name="Tian X."/>
        </authorList>
    </citation>
    <scope>NUCLEOTIDE SEQUENCE</scope>
    <source>
        <strain evidence="4">DSM 19957</strain>
    </source>
</reference>
<evidence type="ECO:0000256" key="1">
    <source>
        <dbReference type="ARBA" id="ARBA00009353"/>
    </source>
</evidence>
<dbReference type="InterPro" id="IPR010099">
    <property type="entry name" value="SDR39U1"/>
</dbReference>
<dbReference type="AlphaFoldDB" id="A0AAE9Y7Q8"/>
<name>A0AAE9Y7Q8_9ACTN</name>
<organism evidence="4 5">
    <name type="scientific">Iamia majanohamensis</name>
    <dbReference type="NCBI Taxonomy" id="467976"/>
    <lineage>
        <taxon>Bacteria</taxon>
        <taxon>Bacillati</taxon>
        <taxon>Actinomycetota</taxon>
        <taxon>Acidimicrobiia</taxon>
        <taxon>Acidimicrobiales</taxon>
        <taxon>Iamiaceae</taxon>
        <taxon>Iamia</taxon>
    </lineage>
</organism>
<evidence type="ECO:0000313" key="4">
    <source>
        <dbReference type="EMBL" id="WCO68540.1"/>
    </source>
</evidence>
<gene>
    <name evidence="4" type="ORF">PO878_07340</name>
</gene>
<dbReference type="NCBIfam" id="TIGR01777">
    <property type="entry name" value="yfcH"/>
    <property type="match status" value="1"/>
</dbReference>
<dbReference type="PANTHER" id="PTHR11092:SF0">
    <property type="entry name" value="EPIMERASE FAMILY PROTEIN SDR39U1"/>
    <property type="match status" value="1"/>
</dbReference>
<sequence length="300" mass="31300">MRIAVTGSHGLIGGALVRSLEGDGHRVVRVVRGTPGPSEVRWDIDAGEIDTAGLEGLDGVVHLAGAGIASSRWTEEHKAAVLHSRSRGTALLSEALASLSEPPPVLVSGSAIGYYGDRGDEVLTEDSPPGEGFLPEVCLAWEAATGLAASAGIRVAHVRTGIVLSPDGGALGKQLLPFKLGLGGPAGAGHQWMPWISLDDEVAAIRFLLDHDVAGPVDLTAPHPVSNRVFAKTLGKVLHRPAVLPIPRAVTHLPLGVGALVENLLFSSARVLPAVLEEAGFSFRHETLEEALRDLLDRPA</sequence>